<evidence type="ECO:0000256" key="1">
    <source>
        <dbReference type="ARBA" id="ARBA00007825"/>
    </source>
</evidence>
<evidence type="ECO:0000256" key="3">
    <source>
        <dbReference type="ARBA" id="ARBA00023002"/>
    </source>
</evidence>
<dbReference type="AlphaFoldDB" id="A0A9Q5HRQ6"/>
<dbReference type="SUPFAM" id="SSF49482">
    <property type="entry name" value="Aromatic compound dioxygenase"/>
    <property type="match status" value="1"/>
</dbReference>
<reference evidence="5" key="1">
    <citation type="submission" date="2016-06" db="EMBL/GenBank/DDBJ databases">
        <title>Draft Genome sequence of the fungus Inonotus baumii.</title>
        <authorList>
            <person name="Zhu H."/>
            <person name="Lin W."/>
        </authorList>
    </citation>
    <scope>NUCLEOTIDE SEQUENCE</scope>
    <source>
        <strain evidence="5">821</strain>
    </source>
</reference>
<dbReference type="PANTHER" id="PTHR33711:SF7">
    <property type="entry name" value="INTRADIOL RING-CLEAVAGE DIOXYGENASES DOMAIN-CONTAINING PROTEIN-RELATED"/>
    <property type="match status" value="1"/>
</dbReference>
<evidence type="ECO:0000313" key="5">
    <source>
        <dbReference type="EMBL" id="OCB84760.1"/>
    </source>
</evidence>
<dbReference type="OrthoDB" id="121380at2759"/>
<sequence length="275" mass="30858">MFAPTLEPATVPVPFLTLSGSIVRSIWVTLVSDNPLVWNRTYGKRNEQADVEGPYYIADAPSRQIENGKAIMASSSMLKKFKPYLMTVRILSPEGNPIPGAEVDWWQSDTAGNYYHRTYTLRGRVTTDGDGYAEVLTVAPAPYGPGKNVQRAAHFHVWIHAPQAEKGQTAYDDLTTQMYVCDGNDAKLMENDFVNYMRKVRLGNMVHSWSLPDKDIDDGRPFKNFPELESSDVITRQRVAWWNAKLAQMRDSDPGLKIVAGATAELRLNAKAGWF</sequence>
<organism evidence="5 6">
    <name type="scientific">Sanghuangporus baumii</name>
    <name type="common">Phellinus baumii</name>
    <dbReference type="NCBI Taxonomy" id="108892"/>
    <lineage>
        <taxon>Eukaryota</taxon>
        <taxon>Fungi</taxon>
        <taxon>Dikarya</taxon>
        <taxon>Basidiomycota</taxon>
        <taxon>Agaricomycotina</taxon>
        <taxon>Agaricomycetes</taxon>
        <taxon>Hymenochaetales</taxon>
        <taxon>Hymenochaetaceae</taxon>
        <taxon>Sanghuangporus</taxon>
    </lineage>
</organism>
<feature type="domain" description="Intradiol ring-cleavage dioxygenases" evidence="4">
    <location>
        <begin position="51"/>
        <end position="208"/>
    </location>
</feature>
<dbReference type="InterPro" id="IPR015889">
    <property type="entry name" value="Intradiol_dOase_core"/>
</dbReference>
<keyword evidence="3" id="KW-0560">Oxidoreductase</keyword>
<evidence type="ECO:0000259" key="4">
    <source>
        <dbReference type="Pfam" id="PF00775"/>
    </source>
</evidence>
<name>A0A9Q5HRQ6_SANBA</name>
<dbReference type="Proteomes" id="UP000757232">
    <property type="component" value="Unassembled WGS sequence"/>
</dbReference>
<dbReference type="Gene3D" id="2.60.130.10">
    <property type="entry name" value="Aromatic compound dioxygenase"/>
    <property type="match status" value="1"/>
</dbReference>
<comment type="similarity">
    <text evidence="1">Belongs to the intradiol ring-cleavage dioxygenase family.</text>
</comment>
<protein>
    <submittedName>
        <fullName evidence="5">Aromatic compound dioxygenase</fullName>
    </submittedName>
</protein>
<comment type="caution">
    <text evidence="5">The sequence shown here is derived from an EMBL/GenBank/DDBJ whole genome shotgun (WGS) entry which is preliminary data.</text>
</comment>
<accession>A0A9Q5HRQ6</accession>
<keyword evidence="6" id="KW-1185">Reference proteome</keyword>
<evidence type="ECO:0000256" key="2">
    <source>
        <dbReference type="ARBA" id="ARBA00022964"/>
    </source>
</evidence>
<dbReference type="GO" id="GO:0008199">
    <property type="term" value="F:ferric iron binding"/>
    <property type="evidence" value="ECO:0007669"/>
    <property type="project" value="InterPro"/>
</dbReference>
<evidence type="ECO:0000313" key="6">
    <source>
        <dbReference type="Proteomes" id="UP000757232"/>
    </source>
</evidence>
<dbReference type="PANTHER" id="PTHR33711">
    <property type="entry name" value="DIOXYGENASE, PUTATIVE (AFU_ORTHOLOGUE AFUA_2G02910)-RELATED"/>
    <property type="match status" value="1"/>
</dbReference>
<dbReference type="EMBL" id="LNZH02000214">
    <property type="protein sequence ID" value="OCB84760.1"/>
    <property type="molecule type" value="Genomic_DNA"/>
</dbReference>
<dbReference type="InterPro" id="IPR000627">
    <property type="entry name" value="Intradiol_dOase_C"/>
</dbReference>
<keyword evidence="2 5" id="KW-0223">Dioxygenase</keyword>
<proteinExistence type="inferred from homology"/>
<gene>
    <name evidence="5" type="ORF">A7U60_g8285</name>
</gene>
<dbReference type="InterPro" id="IPR050770">
    <property type="entry name" value="Intradiol_RC_Dioxygenase"/>
</dbReference>
<dbReference type="GO" id="GO:0016702">
    <property type="term" value="F:oxidoreductase activity, acting on single donors with incorporation of molecular oxygen, incorporation of two atoms of oxygen"/>
    <property type="evidence" value="ECO:0007669"/>
    <property type="project" value="InterPro"/>
</dbReference>
<dbReference type="Pfam" id="PF00775">
    <property type="entry name" value="Dioxygenase_C"/>
    <property type="match status" value="1"/>
</dbReference>